<dbReference type="EMBL" id="JAGINT010000001">
    <property type="protein sequence ID" value="MBP2349112.1"/>
    <property type="molecule type" value="Genomic_DNA"/>
</dbReference>
<feature type="region of interest" description="Disordered" evidence="1">
    <location>
        <begin position="294"/>
        <end position="343"/>
    </location>
</feature>
<feature type="region of interest" description="Disordered" evidence="1">
    <location>
        <begin position="356"/>
        <end position="379"/>
    </location>
</feature>
<organism evidence="2 3">
    <name type="scientific">Kribbella aluminosa</name>
    <dbReference type="NCBI Taxonomy" id="416017"/>
    <lineage>
        <taxon>Bacteria</taxon>
        <taxon>Bacillati</taxon>
        <taxon>Actinomycetota</taxon>
        <taxon>Actinomycetes</taxon>
        <taxon>Propionibacteriales</taxon>
        <taxon>Kribbellaceae</taxon>
        <taxon>Kribbella</taxon>
    </lineage>
</organism>
<sequence>MIHGTLLRGTGTGLGPTTPVPSRASSAGSEPFQLARGRRLGRSLDAPAGHPFIDCWRRARRLIHAIWACRAQRGQGAPATVGTCRLCRPTRPRSAAQRAERSEVCWTRVARFPYALFLLRLLFHVRSVSGGLERLCIRRNRWYVPVRTLGHLARSACTVRCCFAWSWPSDAVRSDRRAWHRRTDALSQSREVRVARSSPPVRMLALVGLSKPPMASQYLAACLLPQLRHRAVRRSIAVVVGALDQPVVAPRSGFRLIVWRSLLRLSPRPASGTVVGIARTTAVVPALVAPRPRRAAGPSQLLRSSRGRIKKKASSAGLASANRHLSGPRMGPDASRSRLDGVHHWAVGGPRRIGVFRRSRRQRPASRSGSMLGTCWTRA</sequence>
<name>A0ABS4UBV1_9ACTN</name>
<comment type="caution">
    <text evidence="2">The sequence shown here is derived from an EMBL/GenBank/DDBJ whole genome shotgun (WGS) entry which is preliminary data.</text>
</comment>
<gene>
    <name evidence="2" type="ORF">JOF29_000195</name>
</gene>
<evidence type="ECO:0000313" key="2">
    <source>
        <dbReference type="EMBL" id="MBP2349112.1"/>
    </source>
</evidence>
<keyword evidence="3" id="KW-1185">Reference proteome</keyword>
<protein>
    <submittedName>
        <fullName evidence="2">Uncharacterized protein</fullName>
    </submittedName>
</protein>
<feature type="region of interest" description="Disordered" evidence="1">
    <location>
        <begin position="1"/>
        <end position="31"/>
    </location>
</feature>
<evidence type="ECO:0000256" key="1">
    <source>
        <dbReference type="SAM" id="MobiDB-lite"/>
    </source>
</evidence>
<dbReference type="Proteomes" id="UP000755585">
    <property type="component" value="Unassembled WGS sequence"/>
</dbReference>
<feature type="compositionally biased region" description="Low complexity" evidence="1">
    <location>
        <begin position="1"/>
        <end position="21"/>
    </location>
</feature>
<accession>A0ABS4UBV1</accession>
<reference evidence="2 3" key="1">
    <citation type="submission" date="2021-03" db="EMBL/GenBank/DDBJ databases">
        <title>Sequencing the genomes of 1000 actinobacteria strains.</title>
        <authorList>
            <person name="Klenk H.-P."/>
        </authorList>
    </citation>
    <scope>NUCLEOTIDE SEQUENCE [LARGE SCALE GENOMIC DNA]</scope>
    <source>
        <strain evidence="2 3">DSM 18824</strain>
    </source>
</reference>
<evidence type="ECO:0000313" key="3">
    <source>
        <dbReference type="Proteomes" id="UP000755585"/>
    </source>
</evidence>
<proteinExistence type="predicted"/>